<gene>
    <name evidence="2" type="ORF">Tcan_13372</name>
</gene>
<keyword evidence="1" id="KW-0472">Membrane</keyword>
<dbReference type="EMBL" id="JPKZ01002282">
    <property type="protein sequence ID" value="KHN77455.1"/>
    <property type="molecule type" value="Genomic_DNA"/>
</dbReference>
<evidence type="ECO:0000313" key="2">
    <source>
        <dbReference type="EMBL" id="KHN77455.1"/>
    </source>
</evidence>
<organism evidence="2 3">
    <name type="scientific">Toxocara canis</name>
    <name type="common">Canine roundworm</name>
    <dbReference type="NCBI Taxonomy" id="6265"/>
    <lineage>
        <taxon>Eukaryota</taxon>
        <taxon>Metazoa</taxon>
        <taxon>Ecdysozoa</taxon>
        <taxon>Nematoda</taxon>
        <taxon>Chromadorea</taxon>
        <taxon>Rhabditida</taxon>
        <taxon>Spirurina</taxon>
        <taxon>Ascaridomorpha</taxon>
        <taxon>Ascaridoidea</taxon>
        <taxon>Toxocaridae</taxon>
        <taxon>Toxocara</taxon>
    </lineage>
</organism>
<dbReference type="AlphaFoldDB" id="A0A0B2V903"/>
<evidence type="ECO:0000313" key="3">
    <source>
        <dbReference type="Proteomes" id="UP000031036"/>
    </source>
</evidence>
<sequence length="124" mass="14253">MDGKQEASTHLIRRRATTVAQRTQLEVPMTSTAKKSRSASVVDAMVSSADGTVHGEKIRRRKTDVKHNYKSLRSMIYGFSMTAEREEARYAKLRHRQRGELFFKTATYLCTMLRAFVMDGLLYM</sequence>
<keyword evidence="1" id="KW-1133">Transmembrane helix</keyword>
<comment type="caution">
    <text evidence="2">The sequence shown here is derived from an EMBL/GenBank/DDBJ whole genome shotgun (WGS) entry which is preliminary data.</text>
</comment>
<name>A0A0B2V903_TOXCA</name>
<protein>
    <submittedName>
        <fullName evidence="2">Uncharacterized protein</fullName>
    </submittedName>
</protein>
<proteinExistence type="predicted"/>
<accession>A0A0B2V903</accession>
<keyword evidence="1" id="KW-0812">Transmembrane</keyword>
<keyword evidence="3" id="KW-1185">Reference proteome</keyword>
<feature type="transmembrane region" description="Helical" evidence="1">
    <location>
        <begin position="101"/>
        <end position="123"/>
    </location>
</feature>
<reference evidence="2 3" key="1">
    <citation type="submission" date="2014-11" db="EMBL/GenBank/DDBJ databases">
        <title>Genetic blueprint of the zoonotic pathogen Toxocara canis.</title>
        <authorList>
            <person name="Zhu X.-Q."/>
            <person name="Korhonen P.K."/>
            <person name="Cai H."/>
            <person name="Young N.D."/>
            <person name="Nejsum P."/>
            <person name="von Samson-Himmelstjerna G."/>
            <person name="Boag P.R."/>
            <person name="Tan P."/>
            <person name="Li Q."/>
            <person name="Min J."/>
            <person name="Yang Y."/>
            <person name="Wang X."/>
            <person name="Fang X."/>
            <person name="Hall R.S."/>
            <person name="Hofmann A."/>
            <person name="Sternberg P.W."/>
            <person name="Jex A.R."/>
            <person name="Gasser R.B."/>
        </authorList>
    </citation>
    <scope>NUCLEOTIDE SEQUENCE [LARGE SCALE GENOMIC DNA]</scope>
    <source>
        <strain evidence="2">PN_DK_2014</strain>
    </source>
</reference>
<dbReference type="Proteomes" id="UP000031036">
    <property type="component" value="Unassembled WGS sequence"/>
</dbReference>
<evidence type="ECO:0000256" key="1">
    <source>
        <dbReference type="SAM" id="Phobius"/>
    </source>
</evidence>